<protein>
    <submittedName>
        <fullName evidence="2">Uncharacterized protein</fullName>
    </submittedName>
</protein>
<sequence length="208" mass="23830">MWREERDRVHGKVLREQRHAWASKEEMVFNVEVNTPGTRTKGVEWALYPIKTVHQVQAVRWILEAIKIDGTVEIMGVTITGTQGITIPAWHPQHPSNTTVLPLCIFFVIIMTVITVPVKIGEIPLHVHMVGTCWGCWSGPAVRKLTFSKHFEKMFHWNVEMGMTTLGTATIICADIPDYHWSPRGLDCDPNGERERSALRGMNERHWK</sequence>
<dbReference type="Proteomes" id="UP000807769">
    <property type="component" value="Unassembled WGS sequence"/>
</dbReference>
<keyword evidence="1" id="KW-1133">Transmembrane helix</keyword>
<reference evidence="2" key="1">
    <citation type="journal article" date="2020" name="New Phytol.">
        <title>Comparative genomics reveals dynamic genome evolution in host specialist ectomycorrhizal fungi.</title>
        <authorList>
            <person name="Lofgren L.A."/>
            <person name="Nguyen N.H."/>
            <person name="Vilgalys R."/>
            <person name="Ruytinx J."/>
            <person name="Liao H.L."/>
            <person name="Branco S."/>
            <person name="Kuo A."/>
            <person name="LaButti K."/>
            <person name="Lipzen A."/>
            <person name="Andreopoulos W."/>
            <person name="Pangilinan J."/>
            <person name="Riley R."/>
            <person name="Hundley H."/>
            <person name="Na H."/>
            <person name="Barry K."/>
            <person name="Grigoriev I.V."/>
            <person name="Stajich J.E."/>
            <person name="Kennedy P.G."/>
        </authorList>
    </citation>
    <scope>NUCLEOTIDE SEQUENCE</scope>
    <source>
        <strain evidence="2">MN1</strain>
    </source>
</reference>
<evidence type="ECO:0000256" key="1">
    <source>
        <dbReference type="SAM" id="Phobius"/>
    </source>
</evidence>
<keyword evidence="1" id="KW-0472">Membrane</keyword>
<evidence type="ECO:0000313" key="3">
    <source>
        <dbReference type="Proteomes" id="UP000807769"/>
    </source>
</evidence>
<evidence type="ECO:0000313" key="2">
    <source>
        <dbReference type="EMBL" id="KAG1820900.1"/>
    </source>
</evidence>
<comment type="caution">
    <text evidence="2">The sequence shown here is derived from an EMBL/GenBank/DDBJ whole genome shotgun (WGS) entry which is preliminary data.</text>
</comment>
<dbReference type="AlphaFoldDB" id="A0A9P7EH60"/>
<dbReference type="EMBL" id="JABBWG010000007">
    <property type="protein sequence ID" value="KAG1820900.1"/>
    <property type="molecule type" value="Genomic_DNA"/>
</dbReference>
<name>A0A9P7EH60_9AGAM</name>
<organism evidence="2 3">
    <name type="scientific">Suillus subaureus</name>
    <dbReference type="NCBI Taxonomy" id="48587"/>
    <lineage>
        <taxon>Eukaryota</taxon>
        <taxon>Fungi</taxon>
        <taxon>Dikarya</taxon>
        <taxon>Basidiomycota</taxon>
        <taxon>Agaricomycotina</taxon>
        <taxon>Agaricomycetes</taxon>
        <taxon>Agaricomycetidae</taxon>
        <taxon>Boletales</taxon>
        <taxon>Suillineae</taxon>
        <taxon>Suillaceae</taxon>
        <taxon>Suillus</taxon>
    </lineage>
</organism>
<feature type="transmembrane region" description="Helical" evidence="1">
    <location>
        <begin position="100"/>
        <end position="120"/>
    </location>
</feature>
<proteinExistence type="predicted"/>
<accession>A0A9P7EH60</accession>
<dbReference type="GeneID" id="64626602"/>
<dbReference type="RefSeq" id="XP_041195967.1">
    <property type="nucleotide sequence ID" value="XM_041332585.1"/>
</dbReference>
<gene>
    <name evidence="2" type="ORF">BJ212DRAFT_1297390</name>
</gene>
<keyword evidence="1" id="KW-0812">Transmembrane</keyword>
<keyword evidence="3" id="KW-1185">Reference proteome</keyword>